<dbReference type="Pfam" id="PF17653">
    <property type="entry name" value="DUF5522"/>
    <property type="match status" value="1"/>
</dbReference>
<protein>
    <submittedName>
        <fullName evidence="1">Uncharacterized protein</fullName>
    </submittedName>
</protein>
<organism evidence="1">
    <name type="scientific">Arion vulgaris</name>
    <dbReference type="NCBI Taxonomy" id="1028688"/>
    <lineage>
        <taxon>Eukaryota</taxon>
        <taxon>Metazoa</taxon>
        <taxon>Spiralia</taxon>
        <taxon>Lophotrochozoa</taxon>
        <taxon>Mollusca</taxon>
        <taxon>Gastropoda</taxon>
        <taxon>Heterobranchia</taxon>
        <taxon>Euthyneura</taxon>
        <taxon>Panpulmonata</taxon>
        <taxon>Eupulmonata</taxon>
        <taxon>Stylommatophora</taxon>
        <taxon>Helicina</taxon>
        <taxon>Arionoidea</taxon>
        <taxon>Arionidae</taxon>
        <taxon>Arion</taxon>
    </lineage>
</organism>
<name>A0A0B6XYI1_9EUPU</name>
<gene>
    <name evidence="1" type="primary">ORF4554</name>
</gene>
<dbReference type="PANTHER" id="PTHR21037">
    <property type="entry name" value="39S RIBOSOMAL PROTEIN L14, MITOCHONDRIAL"/>
    <property type="match status" value="1"/>
</dbReference>
<evidence type="ECO:0000313" key="1">
    <source>
        <dbReference type="EMBL" id="CEK48591.1"/>
    </source>
</evidence>
<dbReference type="InterPro" id="IPR040807">
    <property type="entry name" value="DUF5522"/>
</dbReference>
<dbReference type="AlphaFoldDB" id="A0A0B6XYI1"/>
<proteinExistence type="predicted"/>
<feature type="non-terminal residue" evidence="1">
    <location>
        <position position="1"/>
    </location>
</feature>
<dbReference type="EMBL" id="HACG01001726">
    <property type="protein sequence ID" value="CEK48591.1"/>
    <property type="molecule type" value="Transcribed_RNA"/>
</dbReference>
<reference evidence="1" key="1">
    <citation type="submission" date="2014-12" db="EMBL/GenBank/DDBJ databases">
        <title>Insight into the proteome of Arion vulgaris.</title>
        <authorList>
            <person name="Aradska J."/>
            <person name="Bulat T."/>
            <person name="Smidak R."/>
            <person name="Sarate P."/>
            <person name="Gangsoo J."/>
            <person name="Sialana F."/>
            <person name="Bilban M."/>
            <person name="Lubec G."/>
        </authorList>
    </citation>
    <scope>NUCLEOTIDE SEQUENCE</scope>
    <source>
        <tissue evidence="1">Skin</tissue>
    </source>
</reference>
<accession>A0A0B6XYI1</accession>
<dbReference type="PANTHER" id="PTHR21037:SF2">
    <property type="entry name" value="SIMILAR TO NOVEL PROTEIN"/>
    <property type="match status" value="1"/>
</dbReference>
<sequence>FLHFVKNSSLSVSEQLIHTKHLEALERGDDAYKDPETGYDVYTRLAHLKRGACCGNACRHCPYGHTAVPPDKPKKTYNSAFYV</sequence>